<organism evidence="5 6">
    <name type="scientific">Cucurbitaria berberidis CBS 394.84</name>
    <dbReference type="NCBI Taxonomy" id="1168544"/>
    <lineage>
        <taxon>Eukaryota</taxon>
        <taxon>Fungi</taxon>
        <taxon>Dikarya</taxon>
        <taxon>Ascomycota</taxon>
        <taxon>Pezizomycotina</taxon>
        <taxon>Dothideomycetes</taxon>
        <taxon>Pleosporomycetidae</taxon>
        <taxon>Pleosporales</taxon>
        <taxon>Pleosporineae</taxon>
        <taxon>Cucurbitariaceae</taxon>
        <taxon>Cucurbitaria</taxon>
    </lineage>
</organism>
<keyword evidence="3" id="KW-0732">Signal</keyword>
<dbReference type="PANTHER" id="PTHR13878:SF91">
    <property type="entry name" value="FAD BINDING DOMAIN PROTEIN (AFU_ORTHOLOGUE AFUA_6G12070)-RELATED"/>
    <property type="match status" value="1"/>
</dbReference>
<dbReference type="Pfam" id="PF01565">
    <property type="entry name" value="FAD_binding_4"/>
    <property type="match status" value="1"/>
</dbReference>
<dbReference type="Gene3D" id="3.40.462.20">
    <property type="match status" value="1"/>
</dbReference>
<dbReference type="InterPro" id="IPR006094">
    <property type="entry name" value="Oxid_FAD_bind_N"/>
</dbReference>
<evidence type="ECO:0000313" key="6">
    <source>
        <dbReference type="Proteomes" id="UP000800039"/>
    </source>
</evidence>
<dbReference type="PROSITE" id="PS51387">
    <property type="entry name" value="FAD_PCMH"/>
    <property type="match status" value="1"/>
</dbReference>
<dbReference type="OrthoDB" id="9983560at2759"/>
<dbReference type="InterPro" id="IPR012951">
    <property type="entry name" value="BBE"/>
</dbReference>
<dbReference type="SUPFAM" id="SSF56176">
    <property type="entry name" value="FAD-binding/transporter-associated domain-like"/>
    <property type="match status" value="1"/>
</dbReference>
<dbReference type="InterPro" id="IPR016169">
    <property type="entry name" value="FAD-bd_PCMH_sub2"/>
</dbReference>
<dbReference type="Proteomes" id="UP000800039">
    <property type="component" value="Unassembled WGS sequence"/>
</dbReference>
<feature type="signal peptide" evidence="3">
    <location>
        <begin position="1"/>
        <end position="20"/>
    </location>
</feature>
<gene>
    <name evidence="5" type="ORF">K460DRAFT_422642</name>
</gene>
<sequence>MKFLAAFLSYLSSSFVLASATEEECKCIPASSCWPADAEWSSLNTTLNGTLIRGVPPGAVCYPDQPSYDEEACTFVASQWFNSTWHAANPVSVDYPLWTNNSCNPIWPNGTSLTGDVTAGARGCSIGAYPAYVVNSTAPEQVAVALMWADKHNLRVVVKSTGHSLLGRSIGYGSLSIWTHHLRGIDYIEDFKPTSCPIDGKLAAARIAAGHTGVEVHTELSKHSAIVVTGANPDVGLVGWLTGGGHGPLSRTYGMGADNLLEATIVTPDGKKLLANPCKHSDIFFAIRGGGGGFIHAEMPRLKDGGMQGYYYVGGLPIVPSLSFQWSFYLYDKPNGTVERLMAPVEEYLKDRGHLFAHQSNITHADTYFDYFGAALANEQVATGGIAIGSRLLSARSLSDPNATAKVFANIGPSTDPLKPNAPVTNPLFIGHMIAHPDIPTYYPDIISMNPAWRNTIAHFIVVSTWQDGMPQPVIDSVYKDITYNKTEALRKLSPETGAYFNEADSYEPGWQQSFFGEHYDRLKAIKEKYDPHNVLWCRRCVGSEALVEQPDGRLCAPRYEKGLFTASVRRGNGIEYTTRGLVNQMGL</sequence>
<dbReference type="GO" id="GO:0071949">
    <property type="term" value="F:FAD binding"/>
    <property type="evidence" value="ECO:0007669"/>
    <property type="project" value="InterPro"/>
</dbReference>
<dbReference type="InterPro" id="IPR016166">
    <property type="entry name" value="FAD-bd_PCMH"/>
</dbReference>
<keyword evidence="6" id="KW-1185">Reference proteome</keyword>
<dbReference type="EMBL" id="ML976614">
    <property type="protein sequence ID" value="KAF1850181.1"/>
    <property type="molecule type" value="Genomic_DNA"/>
</dbReference>
<evidence type="ECO:0000313" key="5">
    <source>
        <dbReference type="EMBL" id="KAF1850181.1"/>
    </source>
</evidence>
<evidence type="ECO:0000259" key="4">
    <source>
        <dbReference type="PROSITE" id="PS51387"/>
    </source>
</evidence>
<reference evidence="5" key="1">
    <citation type="submission" date="2020-01" db="EMBL/GenBank/DDBJ databases">
        <authorList>
            <consortium name="DOE Joint Genome Institute"/>
            <person name="Haridas S."/>
            <person name="Albert R."/>
            <person name="Binder M."/>
            <person name="Bloem J."/>
            <person name="Labutti K."/>
            <person name="Salamov A."/>
            <person name="Andreopoulos B."/>
            <person name="Baker S.E."/>
            <person name="Barry K."/>
            <person name="Bills G."/>
            <person name="Bluhm B.H."/>
            <person name="Cannon C."/>
            <person name="Castanera R."/>
            <person name="Culley D.E."/>
            <person name="Daum C."/>
            <person name="Ezra D."/>
            <person name="Gonzalez J.B."/>
            <person name="Henrissat B."/>
            <person name="Kuo A."/>
            <person name="Liang C."/>
            <person name="Lipzen A."/>
            <person name="Lutzoni F."/>
            <person name="Magnuson J."/>
            <person name="Mondo S."/>
            <person name="Nolan M."/>
            <person name="Ohm R."/>
            <person name="Pangilinan J."/>
            <person name="Park H.-J."/>
            <person name="Ramirez L."/>
            <person name="Alfaro M."/>
            <person name="Sun H."/>
            <person name="Tritt A."/>
            <person name="Yoshinaga Y."/>
            <person name="Zwiers L.-H."/>
            <person name="Turgeon B.G."/>
            <person name="Goodwin S.B."/>
            <person name="Spatafora J.W."/>
            <person name="Crous P.W."/>
            <person name="Grigoriev I.V."/>
        </authorList>
    </citation>
    <scope>NUCLEOTIDE SEQUENCE</scope>
    <source>
        <strain evidence="5">CBS 394.84</strain>
    </source>
</reference>
<protein>
    <submittedName>
        <fullName evidence="5">FAD-binding domain-containing protein</fullName>
    </submittedName>
</protein>
<name>A0A9P4GSD0_9PLEO</name>
<dbReference type="PANTHER" id="PTHR13878">
    <property type="entry name" value="GULONOLACTONE OXIDASE"/>
    <property type="match status" value="1"/>
</dbReference>
<dbReference type="AlphaFoldDB" id="A0A9P4GSD0"/>
<dbReference type="InterPro" id="IPR050432">
    <property type="entry name" value="FAD-linked_Oxidoreductases_BP"/>
</dbReference>
<keyword evidence="2" id="KW-0560">Oxidoreductase</keyword>
<dbReference type="InterPro" id="IPR036318">
    <property type="entry name" value="FAD-bd_PCMH-like_sf"/>
</dbReference>
<proteinExistence type="inferred from homology"/>
<evidence type="ECO:0000256" key="3">
    <source>
        <dbReference type="SAM" id="SignalP"/>
    </source>
</evidence>
<accession>A0A9P4GSD0</accession>
<feature type="domain" description="FAD-binding PCMH-type" evidence="4">
    <location>
        <begin position="126"/>
        <end position="304"/>
    </location>
</feature>
<comment type="similarity">
    <text evidence="1">Belongs to the oxygen-dependent FAD-linked oxidoreductase family.</text>
</comment>
<evidence type="ECO:0000256" key="1">
    <source>
        <dbReference type="ARBA" id="ARBA00005466"/>
    </source>
</evidence>
<dbReference type="Pfam" id="PF08031">
    <property type="entry name" value="BBE"/>
    <property type="match status" value="1"/>
</dbReference>
<comment type="caution">
    <text evidence="5">The sequence shown here is derived from an EMBL/GenBank/DDBJ whole genome shotgun (WGS) entry which is preliminary data.</text>
</comment>
<evidence type="ECO:0000256" key="2">
    <source>
        <dbReference type="ARBA" id="ARBA00023002"/>
    </source>
</evidence>
<dbReference type="GO" id="GO:0016491">
    <property type="term" value="F:oxidoreductase activity"/>
    <property type="evidence" value="ECO:0007669"/>
    <property type="project" value="UniProtKB-KW"/>
</dbReference>
<dbReference type="GeneID" id="63855430"/>
<dbReference type="RefSeq" id="XP_040792744.1">
    <property type="nucleotide sequence ID" value="XM_040938180.1"/>
</dbReference>
<dbReference type="Gene3D" id="3.30.465.10">
    <property type="match status" value="2"/>
</dbReference>
<feature type="chain" id="PRO_5040482155" evidence="3">
    <location>
        <begin position="21"/>
        <end position="588"/>
    </location>
</feature>